<organism evidence="1">
    <name type="scientific">Klebsiella pneumoniae</name>
    <dbReference type="NCBI Taxonomy" id="573"/>
    <lineage>
        <taxon>Bacteria</taxon>
        <taxon>Pseudomonadati</taxon>
        <taxon>Pseudomonadota</taxon>
        <taxon>Gammaproteobacteria</taxon>
        <taxon>Enterobacterales</taxon>
        <taxon>Enterobacteriaceae</taxon>
        <taxon>Klebsiella/Raoultella group</taxon>
        <taxon>Klebsiella</taxon>
        <taxon>Klebsiella pneumoniae complex</taxon>
    </lineage>
</organism>
<reference evidence="2" key="2">
    <citation type="submission" date="2019-03" db="EMBL/GenBank/DDBJ databases">
        <authorList>
            <consortium name="Pathogen Informatics"/>
        </authorList>
    </citation>
    <scope>NUCLEOTIDE SEQUENCE</scope>
    <source>
        <strain evidence="2">5012STDY7626444</strain>
    </source>
</reference>
<proteinExistence type="predicted"/>
<protein>
    <recommendedName>
        <fullName evidence="3">Phage tail assembly protein</fullName>
    </recommendedName>
</protein>
<evidence type="ECO:0000313" key="1">
    <source>
        <dbReference type="EMBL" id="TCX36643.1"/>
    </source>
</evidence>
<accession>A0A483ISY0</accession>
<dbReference type="EMBL" id="CAAHCP010000069">
    <property type="protein sequence ID" value="VGL99155.1"/>
    <property type="molecule type" value="Genomic_DNA"/>
</dbReference>
<dbReference type="EMBL" id="SDCJ01000016">
    <property type="protein sequence ID" value="TCX36643.1"/>
    <property type="molecule type" value="Genomic_DNA"/>
</dbReference>
<evidence type="ECO:0008006" key="3">
    <source>
        <dbReference type="Google" id="ProtNLM"/>
    </source>
</evidence>
<sequence>MTKLLDLDSILPPKKEIKVAGKTYAVAEMTVGLFAKVKAFEGKDIEAMSMLDQVEAYAELVAEVIPDVPKEVINRLSIPQLQQIFSFAMEQAEEENEAAAGEDVK</sequence>
<dbReference type="RefSeq" id="WP_048255536.1">
    <property type="nucleotide sequence ID" value="NZ_BQHA01000040.1"/>
</dbReference>
<gene>
    <name evidence="1" type="ORF">ETE75_20500</name>
    <name evidence="2" type="ORF">SAMEA4873646_05425</name>
</gene>
<evidence type="ECO:0000313" key="2">
    <source>
        <dbReference type="EMBL" id="VGL99155.1"/>
    </source>
</evidence>
<name>A0A483ISY0_KLEPN</name>
<reference evidence="1" key="1">
    <citation type="submission" date="2019-01" db="EMBL/GenBank/DDBJ databases">
        <authorList>
            <person name="Lista F."/>
            <person name="Anselmo A."/>
        </authorList>
    </citation>
    <scope>NUCLEOTIDE SEQUENCE</scope>
    <source>
        <strain evidence="1">13S</strain>
    </source>
</reference>
<dbReference type="AlphaFoldDB" id="A0A483ISY0"/>